<evidence type="ECO:0000256" key="4">
    <source>
        <dbReference type="ARBA" id="ARBA00022825"/>
    </source>
</evidence>
<evidence type="ECO:0000256" key="3">
    <source>
        <dbReference type="ARBA" id="ARBA00022801"/>
    </source>
</evidence>
<dbReference type="SUPFAM" id="SSF52317">
    <property type="entry name" value="Class I glutamine amidotransferase-like"/>
    <property type="match status" value="1"/>
</dbReference>
<dbReference type="GO" id="GO:0008236">
    <property type="term" value="F:serine-type peptidase activity"/>
    <property type="evidence" value="ECO:0007669"/>
    <property type="project" value="UniProtKB-KW"/>
</dbReference>
<dbReference type="InterPro" id="IPR029062">
    <property type="entry name" value="Class_I_gatase-like"/>
</dbReference>
<proteinExistence type="inferred from homology"/>
<dbReference type="PANTHER" id="PTHR20842">
    <property type="entry name" value="PROTEASE S51 ALPHA-ASPARTYL DIPEPTIDASE"/>
    <property type="match status" value="1"/>
</dbReference>
<gene>
    <name evidence="5" type="ORF">KIL84_012863</name>
</gene>
<evidence type="ECO:0000256" key="2">
    <source>
        <dbReference type="ARBA" id="ARBA00022670"/>
    </source>
</evidence>
<organism evidence="5 6">
    <name type="scientific">Mauremys mutica</name>
    <name type="common">yellowpond turtle</name>
    <dbReference type="NCBI Taxonomy" id="74926"/>
    <lineage>
        <taxon>Eukaryota</taxon>
        <taxon>Metazoa</taxon>
        <taxon>Chordata</taxon>
        <taxon>Craniata</taxon>
        <taxon>Vertebrata</taxon>
        <taxon>Euteleostomi</taxon>
        <taxon>Archelosauria</taxon>
        <taxon>Testudinata</taxon>
        <taxon>Testudines</taxon>
        <taxon>Cryptodira</taxon>
        <taxon>Durocryptodira</taxon>
        <taxon>Testudinoidea</taxon>
        <taxon>Geoemydidae</taxon>
        <taxon>Geoemydinae</taxon>
        <taxon>Mauremys</taxon>
    </lineage>
</organism>
<evidence type="ECO:0008006" key="7">
    <source>
        <dbReference type="Google" id="ProtNLM"/>
    </source>
</evidence>
<reference evidence="5" key="1">
    <citation type="submission" date="2021-09" db="EMBL/GenBank/DDBJ databases">
        <title>The genome of Mauremys mutica provides insights into the evolution of semi-aquatic lifestyle.</title>
        <authorList>
            <person name="Gong S."/>
            <person name="Gao Y."/>
        </authorList>
    </citation>
    <scope>NUCLEOTIDE SEQUENCE</scope>
    <source>
        <strain evidence="5">MM-2020</strain>
        <tissue evidence="5">Muscle</tissue>
    </source>
</reference>
<accession>A0A9D3XSB8</accession>
<dbReference type="InterPro" id="IPR005320">
    <property type="entry name" value="Peptidase_S51"/>
</dbReference>
<sequence>MKPKLFAQVVIMLSVFPRKVKRVLFIPYALHDRDAYAKTAREKFESLDSFKRHLWHQELSFLLQCCFIFQDGIPYMGSSAGTNVATISINTTNDMPIVYPPSLQALGLVPFNINPHYLDPDVNSTHMGETRAERILQYHEELNTPPVLGLREGTMLLVEGDKATLQGVTGARLFLRYSICIQFCAAFNQNLCFSSTAGRMMIVGLRHWTGTLRSQFSC</sequence>
<dbReference type="Proteomes" id="UP000827986">
    <property type="component" value="Unassembled WGS sequence"/>
</dbReference>
<protein>
    <recommendedName>
        <fullName evidence="7">Alpha-aspartyl dipeptidase</fullName>
    </recommendedName>
</protein>
<dbReference type="Gene3D" id="3.40.50.880">
    <property type="match status" value="1"/>
</dbReference>
<dbReference type="CDD" id="cd03146">
    <property type="entry name" value="GAT1_Peptidase_E"/>
    <property type="match status" value="1"/>
</dbReference>
<name>A0A9D3XSB8_9SAUR</name>
<keyword evidence="2" id="KW-0645">Protease</keyword>
<keyword evidence="6" id="KW-1185">Reference proteome</keyword>
<evidence type="ECO:0000313" key="5">
    <source>
        <dbReference type="EMBL" id="KAH1184922.1"/>
    </source>
</evidence>
<evidence type="ECO:0000256" key="1">
    <source>
        <dbReference type="ARBA" id="ARBA00006534"/>
    </source>
</evidence>
<keyword evidence="3" id="KW-0378">Hydrolase</keyword>
<evidence type="ECO:0000313" key="6">
    <source>
        <dbReference type="Proteomes" id="UP000827986"/>
    </source>
</evidence>
<dbReference type="EMBL" id="JAHDVG010000464">
    <property type="protein sequence ID" value="KAH1184922.1"/>
    <property type="molecule type" value="Genomic_DNA"/>
</dbReference>
<dbReference type="AlphaFoldDB" id="A0A9D3XSB8"/>
<keyword evidence="4" id="KW-0720">Serine protease</keyword>
<comment type="similarity">
    <text evidence="1">Belongs to the peptidase S51 family.</text>
</comment>
<dbReference type="Pfam" id="PF03575">
    <property type="entry name" value="Peptidase_S51"/>
    <property type="match status" value="1"/>
</dbReference>
<dbReference type="GO" id="GO:0006508">
    <property type="term" value="P:proteolysis"/>
    <property type="evidence" value="ECO:0007669"/>
    <property type="project" value="UniProtKB-KW"/>
</dbReference>
<comment type="caution">
    <text evidence="5">The sequence shown here is derived from an EMBL/GenBank/DDBJ whole genome shotgun (WGS) entry which is preliminary data.</text>
</comment>
<dbReference type="PANTHER" id="PTHR20842:SF0">
    <property type="entry name" value="ALPHA-ASPARTYL DIPEPTIDASE"/>
    <property type="match status" value="1"/>
</dbReference>